<feature type="non-terminal residue" evidence="2">
    <location>
        <position position="545"/>
    </location>
</feature>
<evidence type="ECO:0000313" key="3">
    <source>
        <dbReference type="Proteomes" id="UP001529510"/>
    </source>
</evidence>
<feature type="region of interest" description="Disordered" evidence="1">
    <location>
        <begin position="117"/>
        <end position="138"/>
    </location>
</feature>
<name>A0ABD0Q1S8_CIRMR</name>
<reference evidence="2 3" key="1">
    <citation type="submission" date="2024-05" db="EMBL/GenBank/DDBJ databases">
        <title>Genome sequencing and assembly of Indian major carp, Cirrhinus mrigala (Hamilton, 1822).</title>
        <authorList>
            <person name="Mohindra V."/>
            <person name="Chowdhury L.M."/>
            <person name="Lal K."/>
            <person name="Jena J.K."/>
        </authorList>
    </citation>
    <scope>NUCLEOTIDE SEQUENCE [LARGE SCALE GENOMIC DNA]</scope>
    <source>
        <strain evidence="2">CM1030</strain>
        <tissue evidence="2">Blood</tissue>
    </source>
</reference>
<evidence type="ECO:0000256" key="1">
    <source>
        <dbReference type="SAM" id="MobiDB-lite"/>
    </source>
</evidence>
<feature type="region of interest" description="Disordered" evidence="1">
    <location>
        <begin position="32"/>
        <end position="60"/>
    </location>
</feature>
<evidence type="ECO:0000313" key="2">
    <source>
        <dbReference type="EMBL" id="KAL0180099.1"/>
    </source>
</evidence>
<feature type="compositionally biased region" description="Polar residues" evidence="1">
    <location>
        <begin position="32"/>
        <end position="55"/>
    </location>
</feature>
<dbReference type="EMBL" id="JAMKFB020000012">
    <property type="protein sequence ID" value="KAL0180099.1"/>
    <property type="molecule type" value="Genomic_DNA"/>
</dbReference>
<comment type="caution">
    <text evidence="2">The sequence shown here is derived from an EMBL/GenBank/DDBJ whole genome shotgun (WGS) entry which is preliminary data.</text>
</comment>
<keyword evidence="3" id="KW-1185">Reference proteome</keyword>
<proteinExistence type="predicted"/>
<dbReference type="Proteomes" id="UP001529510">
    <property type="component" value="Unassembled WGS sequence"/>
</dbReference>
<feature type="region of interest" description="Disordered" evidence="1">
    <location>
        <begin position="509"/>
        <end position="531"/>
    </location>
</feature>
<protein>
    <submittedName>
        <fullName evidence="2">Uncharacterized protein</fullName>
    </submittedName>
</protein>
<sequence length="545" mass="59478">MVDEGIDFDFGHFDLWGDDVNPTFSFEQLEQTLGTAPTPPSTERQSSRITKTPSASGDADVELGTDFDIWDLDVIPTIHTTNSVDTDVEFGTDLWDFVIPTVPFGELEQTLKTTQRTLPSTMPTHPDPTARTNTVNFRPPERTLGITQKAEISGAATPPSRITRSATTNVDVDIEFGTDFGLAFPNAWTDTVPFRPPEVTLGTTKKTETSSVTTQPSRITKTATVDVEFGTDFGLWDVDVIPTVPFGVFEETPKTTLRTETSSAATQPSRISKTAAASVDADVEFGTDFGVWNVDVIPTVPFGEFEGTPKTTLRTLPSSRPTYANPNTRTSQKAETLIAATQASGITKTSTAAVDAGVEFGTDFDLWDFAVIPTASFMEFEETPKTTLRTLPSSRPTYPDPTTWTNIVPFRPPDMTLGTTIKAETSSAASQPSRITKTAALEADMEIGMDFGLWDFDVIPTVPFREIEETPKTALGTVPSSGPTYPENGTDFDLWDFDVIPTVPSKEFEETPKTTLGTVPSDRPTYPDPTTWTNIVPFRPPDMTL</sequence>
<dbReference type="AlphaFoldDB" id="A0ABD0Q1S8"/>
<accession>A0ABD0Q1S8</accession>
<gene>
    <name evidence="2" type="ORF">M9458_025541</name>
</gene>
<organism evidence="2 3">
    <name type="scientific">Cirrhinus mrigala</name>
    <name type="common">Mrigala</name>
    <dbReference type="NCBI Taxonomy" id="683832"/>
    <lineage>
        <taxon>Eukaryota</taxon>
        <taxon>Metazoa</taxon>
        <taxon>Chordata</taxon>
        <taxon>Craniata</taxon>
        <taxon>Vertebrata</taxon>
        <taxon>Euteleostomi</taxon>
        <taxon>Actinopterygii</taxon>
        <taxon>Neopterygii</taxon>
        <taxon>Teleostei</taxon>
        <taxon>Ostariophysi</taxon>
        <taxon>Cypriniformes</taxon>
        <taxon>Cyprinidae</taxon>
        <taxon>Labeoninae</taxon>
        <taxon>Labeonini</taxon>
        <taxon>Cirrhinus</taxon>
    </lineage>
</organism>